<gene>
    <name evidence="12" type="ORF">HELGO_WM33585</name>
</gene>
<evidence type="ECO:0000256" key="7">
    <source>
        <dbReference type="RuleBase" id="RU000492"/>
    </source>
</evidence>
<dbReference type="PANTHER" id="PTHR47959:SF1">
    <property type="entry name" value="ATP-DEPENDENT RNA HELICASE DBPA"/>
    <property type="match status" value="1"/>
</dbReference>
<dbReference type="PROSITE" id="PS51192">
    <property type="entry name" value="HELICASE_ATP_BIND_1"/>
    <property type="match status" value="1"/>
</dbReference>
<sequence>MTFQDFNFKDTLNQAINEAGFKEPSPVQADAIPLILEGHDLIGQAQTGTGKTAAFGLPVIQQMVGNKGVEALVIVPTRELAMQVSDELFRFGKTAGLKTATVYGGTPYNKQIERINQASIIVATPGRLQDLLQSKRVTINPSFVILDEADEMLDMGFLDEIKNIFTFLPEERQTLMFSATMPKQIKVLAEKILKSPKSVTITKSERTNTDIAQLFYVVADYERDDALLRLIDYKNPNKCIIFCRMKKEVDRLSSYMTAQGFKVASLHGDMEQKQREHTIRSFKQGLVEIFIATDVAARGLDVNDVSHVFNYHIPFDSESYVHRIGRTGRAGNKGEAITLVSPNELRTIKRIEKDVGTVMVSEVIPTRQEVQVRKDGDLLAKVANTEIKASGKEMVKTLQHDMDIVTIAHLLATIVQEEVDVKGKDIIGLGTEEVKALIERAKNFKGGDRNGGRGRSRNRSRSGGGGNRNGGNRDRGGRTGERSGSRESRNGGGNRGSRNGGGNRDRG</sequence>
<dbReference type="PANTHER" id="PTHR47959">
    <property type="entry name" value="ATP-DEPENDENT RNA HELICASE RHLE-RELATED"/>
    <property type="match status" value="1"/>
</dbReference>
<keyword evidence="2 7" id="KW-0378">Hydrolase</keyword>
<dbReference type="InterPro" id="IPR044742">
    <property type="entry name" value="DEAD/DEAH_RhlB"/>
</dbReference>
<feature type="short sequence motif" description="Q motif" evidence="6">
    <location>
        <begin position="1"/>
        <end position="29"/>
    </location>
</feature>
<dbReference type="InterPro" id="IPR011545">
    <property type="entry name" value="DEAD/DEAH_box_helicase_dom"/>
</dbReference>
<evidence type="ECO:0000256" key="8">
    <source>
        <dbReference type="SAM" id="MobiDB-lite"/>
    </source>
</evidence>
<feature type="domain" description="Helicase ATP-binding" evidence="9">
    <location>
        <begin position="32"/>
        <end position="199"/>
    </location>
</feature>
<dbReference type="CDD" id="cd00268">
    <property type="entry name" value="DEADc"/>
    <property type="match status" value="1"/>
</dbReference>
<evidence type="ECO:0000256" key="3">
    <source>
        <dbReference type="ARBA" id="ARBA00022806"/>
    </source>
</evidence>
<evidence type="ECO:0000256" key="5">
    <source>
        <dbReference type="ARBA" id="ARBA00038437"/>
    </source>
</evidence>
<evidence type="ECO:0000256" key="4">
    <source>
        <dbReference type="ARBA" id="ARBA00022840"/>
    </source>
</evidence>
<name>A0A6S6SAM2_9BACT</name>
<dbReference type="InterPro" id="IPR027417">
    <property type="entry name" value="P-loop_NTPase"/>
</dbReference>
<dbReference type="GO" id="GO:0003676">
    <property type="term" value="F:nucleic acid binding"/>
    <property type="evidence" value="ECO:0007669"/>
    <property type="project" value="InterPro"/>
</dbReference>
<dbReference type="InterPro" id="IPR000629">
    <property type="entry name" value="RNA-helicase_DEAD-box_CS"/>
</dbReference>
<dbReference type="Gene3D" id="3.40.50.300">
    <property type="entry name" value="P-loop containing nucleotide triphosphate hydrolases"/>
    <property type="match status" value="2"/>
</dbReference>
<dbReference type="GO" id="GO:0003724">
    <property type="term" value="F:RNA helicase activity"/>
    <property type="evidence" value="ECO:0007669"/>
    <property type="project" value="UniProtKB-EC"/>
</dbReference>
<reference evidence="12" key="1">
    <citation type="submission" date="2020-01" db="EMBL/GenBank/DDBJ databases">
        <authorList>
            <person name="Meier V. D."/>
            <person name="Meier V D."/>
        </authorList>
    </citation>
    <scope>NUCLEOTIDE SEQUENCE</scope>
    <source>
        <strain evidence="12">HLG_WM_MAG_02</strain>
    </source>
</reference>
<protein>
    <submittedName>
        <fullName evidence="12">DEAD-box ATP-dependent RNA helicase CshA (EC)</fullName>
        <ecNumber evidence="12">3.6.4.13</ecNumber>
    </submittedName>
</protein>
<dbReference type="InterPro" id="IPR014001">
    <property type="entry name" value="Helicase_ATP-bd"/>
</dbReference>
<dbReference type="GO" id="GO:0005524">
    <property type="term" value="F:ATP binding"/>
    <property type="evidence" value="ECO:0007669"/>
    <property type="project" value="UniProtKB-KW"/>
</dbReference>
<feature type="compositionally biased region" description="Basic and acidic residues" evidence="8">
    <location>
        <begin position="471"/>
        <end position="489"/>
    </location>
</feature>
<dbReference type="SMART" id="SM00490">
    <property type="entry name" value="HELICc"/>
    <property type="match status" value="1"/>
</dbReference>
<feature type="region of interest" description="Disordered" evidence="8">
    <location>
        <begin position="444"/>
        <end position="507"/>
    </location>
</feature>
<accession>A0A6S6SAM2</accession>
<evidence type="ECO:0000256" key="6">
    <source>
        <dbReference type="PROSITE-ProRule" id="PRU00552"/>
    </source>
</evidence>
<evidence type="ECO:0000256" key="1">
    <source>
        <dbReference type="ARBA" id="ARBA00022741"/>
    </source>
</evidence>
<feature type="domain" description="DEAD-box RNA helicase Q" evidence="11">
    <location>
        <begin position="1"/>
        <end position="29"/>
    </location>
</feature>
<evidence type="ECO:0000256" key="2">
    <source>
        <dbReference type="ARBA" id="ARBA00022801"/>
    </source>
</evidence>
<dbReference type="Pfam" id="PF00270">
    <property type="entry name" value="DEAD"/>
    <property type="match status" value="1"/>
</dbReference>
<dbReference type="SMART" id="SM00487">
    <property type="entry name" value="DEXDc"/>
    <property type="match status" value="1"/>
</dbReference>
<dbReference type="EC" id="3.6.4.13" evidence="12"/>
<dbReference type="InterPro" id="IPR014014">
    <property type="entry name" value="RNA_helicase_DEAD_Q_motif"/>
</dbReference>
<dbReference type="InterPro" id="IPR050079">
    <property type="entry name" value="DEAD_box_RNA_helicase"/>
</dbReference>
<evidence type="ECO:0000259" key="9">
    <source>
        <dbReference type="PROSITE" id="PS51192"/>
    </source>
</evidence>
<dbReference type="PROSITE" id="PS51195">
    <property type="entry name" value="Q_MOTIF"/>
    <property type="match status" value="1"/>
</dbReference>
<keyword evidence="4 7" id="KW-0067">ATP-binding</keyword>
<dbReference type="AlphaFoldDB" id="A0A6S6SAM2"/>
<feature type="domain" description="Helicase C-terminal" evidence="10">
    <location>
        <begin position="226"/>
        <end position="371"/>
    </location>
</feature>
<proteinExistence type="inferred from homology"/>
<keyword evidence="1 7" id="KW-0547">Nucleotide-binding</keyword>
<evidence type="ECO:0000259" key="10">
    <source>
        <dbReference type="PROSITE" id="PS51194"/>
    </source>
</evidence>
<dbReference type="CDD" id="cd18787">
    <property type="entry name" value="SF2_C_DEAD"/>
    <property type="match status" value="1"/>
</dbReference>
<dbReference type="SUPFAM" id="SSF52540">
    <property type="entry name" value="P-loop containing nucleoside triphosphate hydrolases"/>
    <property type="match status" value="1"/>
</dbReference>
<dbReference type="Pfam" id="PF00271">
    <property type="entry name" value="Helicase_C"/>
    <property type="match status" value="1"/>
</dbReference>
<keyword evidence="3 7" id="KW-0347">Helicase</keyword>
<dbReference type="InterPro" id="IPR001650">
    <property type="entry name" value="Helicase_C-like"/>
</dbReference>
<dbReference type="GO" id="GO:0016787">
    <property type="term" value="F:hydrolase activity"/>
    <property type="evidence" value="ECO:0007669"/>
    <property type="project" value="UniProtKB-KW"/>
</dbReference>
<feature type="compositionally biased region" description="Gly residues" evidence="8">
    <location>
        <begin position="490"/>
        <end position="507"/>
    </location>
</feature>
<organism evidence="12">
    <name type="scientific">uncultured Sulfurovum sp</name>
    <dbReference type="NCBI Taxonomy" id="269237"/>
    <lineage>
        <taxon>Bacteria</taxon>
        <taxon>Pseudomonadati</taxon>
        <taxon>Campylobacterota</taxon>
        <taxon>Epsilonproteobacteria</taxon>
        <taxon>Campylobacterales</taxon>
        <taxon>Sulfurovaceae</taxon>
        <taxon>Sulfurovum</taxon>
        <taxon>environmental samples</taxon>
    </lineage>
</organism>
<dbReference type="EMBL" id="CACVAZ010000035">
    <property type="protein sequence ID" value="CAA6807003.1"/>
    <property type="molecule type" value="Genomic_DNA"/>
</dbReference>
<dbReference type="GO" id="GO:0005829">
    <property type="term" value="C:cytosol"/>
    <property type="evidence" value="ECO:0007669"/>
    <property type="project" value="TreeGrafter"/>
</dbReference>
<dbReference type="PROSITE" id="PS00039">
    <property type="entry name" value="DEAD_ATP_HELICASE"/>
    <property type="match status" value="1"/>
</dbReference>
<dbReference type="PROSITE" id="PS51194">
    <property type="entry name" value="HELICASE_CTER"/>
    <property type="match status" value="1"/>
</dbReference>
<evidence type="ECO:0000259" key="11">
    <source>
        <dbReference type="PROSITE" id="PS51195"/>
    </source>
</evidence>
<evidence type="ECO:0000313" key="12">
    <source>
        <dbReference type="EMBL" id="CAA6807003.1"/>
    </source>
</evidence>
<comment type="similarity">
    <text evidence="5 7">Belongs to the DEAD box helicase family.</text>
</comment>